<dbReference type="PANTHER" id="PTHR42737">
    <property type="entry name" value="GLUTATHIONE REDUCTASE"/>
    <property type="match status" value="1"/>
</dbReference>
<feature type="active site" description="Proton acceptor" evidence="10">
    <location>
        <position position="454"/>
    </location>
</feature>
<dbReference type="InterPro" id="IPR016156">
    <property type="entry name" value="FAD/NAD-linked_Rdtase_dimer_sf"/>
</dbReference>
<dbReference type="InterPro" id="IPR036188">
    <property type="entry name" value="FAD/NAD-bd_sf"/>
</dbReference>
<dbReference type="GO" id="GO:0006749">
    <property type="term" value="P:glutathione metabolic process"/>
    <property type="evidence" value="ECO:0007669"/>
    <property type="project" value="InterPro"/>
</dbReference>
<dbReference type="PROSITE" id="PS00076">
    <property type="entry name" value="PYRIDINE_REDOX_1"/>
    <property type="match status" value="1"/>
</dbReference>
<proteinExistence type="inferred from homology"/>
<evidence type="ECO:0000256" key="2">
    <source>
        <dbReference type="ARBA" id="ARBA00011738"/>
    </source>
</evidence>
<evidence type="ECO:0000256" key="3">
    <source>
        <dbReference type="ARBA" id="ARBA00022630"/>
    </source>
</evidence>
<comment type="similarity">
    <text evidence="1 13">Belongs to the class-I pyridine nucleotide-disulfide oxidoreductase family.</text>
</comment>
<evidence type="ECO:0000259" key="15">
    <source>
        <dbReference type="Pfam" id="PF02852"/>
    </source>
</evidence>
<organism evidence="17 18">
    <name type="scientific">[Phormidium ambiguum] IAM M-71</name>
    <dbReference type="NCBI Taxonomy" id="454136"/>
    <lineage>
        <taxon>Bacteria</taxon>
        <taxon>Bacillati</taxon>
        <taxon>Cyanobacteriota</taxon>
        <taxon>Cyanophyceae</taxon>
        <taxon>Oscillatoriophycideae</taxon>
        <taxon>Aerosakkonematales</taxon>
        <taxon>Aerosakkonemataceae</taxon>
        <taxon>Floridanema</taxon>
    </lineage>
</organism>
<dbReference type="InterPro" id="IPR001100">
    <property type="entry name" value="Pyr_nuc-diS_OxRdtase"/>
</dbReference>
<keyword evidence="5 14" id="KW-0521">NADP</keyword>
<dbReference type="RefSeq" id="WP_073597366.1">
    <property type="nucleotide sequence ID" value="NZ_MRCE01000066.1"/>
</dbReference>
<feature type="binding site" evidence="11">
    <location>
        <begin position="173"/>
        <end position="180"/>
    </location>
    <ligand>
        <name>NAD(+)</name>
        <dbReference type="ChEBI" id="CHEBI:57540"/>
    </ligand>
</feature>
<protein>
    <recommendedName>
        <fullName evidence="14">Glutathione reductase</fullName>
        <shortName evidence="14">GRase</shortName>
        <ecNumber evidence="14">1.8.1.7</ecNumber>
    </recommendedName>
</protein>
<evidence type="ECO:0000256" key="14">
    <source>
        <dbReference type="RuleBase" id="RU365040"/>
    </source>
</evidence>
<comment type="catalytic activity">
    <reaction evidence="9 14">
        <text>2 glutathione + NADP(+) = glutathione disulfide + NADPH + H(+)</text>
        <dbReference type="Rhea" id="RHEA:11740"/>
        <dbReference type="ChEBI" id="CHEBI:15378"/>
        <dbReference type="ChEBI" id="CHEBI:57783"/>
        <dbReference type="ChEBI" id="CHEBI:57925"/>
        <dbReference type="ChEBI" id="CHEBI:58297"/>
        <dbReference type="ChEBI" id="CHEBI:58349"/>
        <dbReference type="EC" id="1.8.1.7"/>
    </reaction>
</comment>
<gene>
    <name evidence="17" type="ORF">NIES2119_31105</name>
</gene>
<keyword evidence="11" id="KW-0547">Nucleotide-binding</keyword>
<feature type="binding site" evidence="11">
    <location>
        <position position="320"/>
    </location>
    <ligand>
        <name>FAD</name>
        <dbReference type="ChEBI" id="CHEBI:57692"/>
    </ligand>
</feature>
<dbReference type="GO" id="GO:0005829">
    <property type="term" value="C:cytosol"/>
    <property type="evidence" value="ECO:0007669"/>
    <property type="project" value="TreeGrafter"/>
</dbReference>
<dbReference type="PRINTS" id="PR00368">
    <property type="entry name" value="FADPNR"/>
</dbReference>
<comment type="caution">
    <text evidence="17">The sequence shown here is derived from an EMBL/GenBank/DDBJ whole genome shotgun (WGS) entry which is preliminary data.</text>
</comment>
<evidence type="ECO:0000256" key="9">
    <source>
        <dbReference type="ARBA" id="ARBA00049142"/>
    </source>
</evidence>
<keyword evidence="6 13" id="KW-0560">Oxidoreductase</keyword>
<evidence type="ECO:0000256" key="10">
    <source>
        <dbReference type="PIRSR" id="PIRSR000350-2"/>
    </source>
</evidence>
<comment type="cofactor">
    <cofactor evidence="11">
        <name>FAD</name>
        <dbReference type="ChEBI" id="CHEBI:57692"/>
    </cofactor>
    <text evidence="11">Binds 1 FAD per subunit.</text>
</comment>
<dbReference type="NCBIfam" id="NF004776">
    <property type="entry name" value="PRK06116.1"/>
    <property type="match status" value="1"/>
</dbReference>
<dbReference type="GO" id="GO:0050660">
    <property type="term" value="F:flavin adenine dinucleotide binding"/>
    <property type="evidence" value="ECO:0007669"/>
    <property type="project" value="InterPro"/>
</dbReference>
<dbReference type="SUPFAM" id="SSF55424">
    <property type="entry name" value="FAD/NAD-linked reductases, dimerisation (C-terminal) domain"/>
    <property type="match status" value="1"/>
</dbReference>
<dbReference type="Pfam" id="PF02852">
    <property type="entry name" value="Pyr_redox_dim"/>
    <property type="match status" value="1"/>
</dbReference>
<evidence type="ECO:0000256" key="1">
    <source>
        <dbReference type="ARBA" id="ARBA00007532"/>
    </source>
</evidence>
<evidence type="ECO:0000256" key="7">
    <source>
        <dbReference type="ARBA" id="ARBA00023157"/>
    </source>
</evidence>
<feature type="binding site" evidence="11">
    <location>
        <position position="265"/>
    </location>
    <ligand>
        <name>NAD(+)</name>
        <dbReference type="ChEBI" id="CHEBI:57540"/>
    </ligand>
</feature>
<evidence type="ECO:0000313" key="18">
    <source>
        <dbReference type="Proteomes" id="UP000185860"/>
    </source>
</evidence>
<dbReference type="Gene3D" id="3.50.50.60">
    <property type="entry name" value="FAD/NAD(P)-binding domain"/>
    <property type="match status" value="2"/>
</dbReference>
<evidence type="ECO:0000256" key="5">
    <source>
        <dbReference type="ARBA" id="ARBA00022857"/>
    </source>
</evidence>
<dbReference type="GO" id="GO:0004362">
    <property type="term" value="F:glutathione-disulfide reductase (NADPH) activity"/>
    <property type="evidence" value="ECO:0007669"/>
    <property type="project" value="UniProtKB-EC"/>
</dbReference>
<dbReference type="Gene3D" id="3.30.390.30">
    <property type="match status" value="1"/>
</dbReference>
<feature type="domain" description="FAD/NAD(P)-binding" evidence="16">
    <location>
        <begin position="5"/>
        <end position="335"/>
    </location>
</feature>
<dbReference type="EC" id="1.8.1.7" evidence="14"/>
<feature type="domain" description="Pyridine nucleotide-disulphide oxidoreductase dimerisation" evidence="15">
    <location>
        <begin position="355"/>
        <end position="464"/>
    </location>
</feature>
<keyword evidence="11" id="KW-0520">NAD</keyword>
<feature type="binding site" evidence="11">
    <location>
        <position position="51"/>
    </location>
    <ligand>
        <name>FAD</name>
        <dbReference type="ChEBI" id="CHEBI:57692"/>
    </ligand>
</feature>
<dbReference type="GO" id="GO:0045454">
    <property type="term" value="P:cell redox homeostasis"/>
    <property type="evidence" value="ECO:0007669"/>
    <property type="project" value="InterPro"/>
</dbReference>
<evidence type="ECO:0000256" key="6">
    <source>
        <dbReference type="ARBA" id="ARBA00023002"/>
    </source>
</evidence>
<dbReference type="STRING" id="454136.NIES2119_31105"/>
<dbReference type="Pfam" id="PF07992">
    <property type="entry name" value="Pyr_redox_2"/>
    <property type="match status" value="1"/>
</dbReference>
<reference evidence="17 18" key="1">
    <citation type="submission" date="2016-11" db="EMBL/GenBank/DDBJ databases">
        <title>Draft Genome Sequences of Nine Cyanobacterial Strains from Diverse Habitats.</title>
        <authorList>
            <person name="Zhu T."/>
            <person name="Hou S."/>
            <person name="Lu X."/>
            <person name="Hess W.R."/>
        </authorList>
    </citation>
    <scope>NUCLEOTIDE SEQUENCE [LARGE SCALE GENOMIC DNA]</scope>
    <source>
        <strain evidence="17 18">IAM M-71</strain>
    </source>
</reference>
<dbReference type="AlphaFoldDB" id="A0A1U7I2X7"/>
<name>A0A1U7I2X7_9CYAN</name>
<comment type="function">
    <text evidence="14">Catalyzes the reduction of glutathione disulfide (GSSG) to reduced glutathione (GSH).</text>
</comment>
<dbReference type="SUPFAM" id="SSF51905">
    <property type="entry name" value="FAD/NAD(P)-binding domain"/>
    <property type="match status" value="1"/>
</dbReference>
<dbReference type="PANTHER" id="PTHR42737:SF2">
    <property type="entry name" value="GLUTATHIONE REDUCTASE"/>
    <property type="match status" value="1"/>
</dbReference>
<feature type="disulfide bond" description="Redox-active" evidence="12">
    <location>
        <begin position="42"/>
        <end position="47"/>
    </location>
</feature>
<dbReference type="GO" id="GO:0034599">
    <property type="term" value="P:cellular response to oxidative stress"/>
    <property type="evidence" value="ECO:0007669"/>
    <property type="project" value="TreeGrafter"/>
</dbReference>
<evidence type="ECO:0000259" key="16">
    <source>
        <dbReference type="Pfam" id="PF07992"/>
    </source>
</evidence>
<evidence type="ECO:0000256" key="11">
    <source>
        <dbReference type="PIRSR" id="PIRSR000350-3"/>
    </source>
</evidence>
<comment type="subunit">
    <text evidence="2">Homodimer.</text>
</comment>
<keyword evidence="3 13" id="KW-0285">Flavoprotein</keyword>
<dbReference type="NCBIfam" id="TIGR01424">
    <property type="entry name" value="gluta_reduc_2"/>
    <property type="match status" value="1"/>
</dbReference>
<evidence type="ECO:0000256" key="8">
    <source>
        <dbReference type="ARBA" id="ARBA00023284"/>
    </source>
</evidence>
<dbReference type="PRINTS" id="PR00411">
    <property type="entry name" value="PNDRDTASEI"/>
</dbReference>
<dbReference type="InterPro" id="IPR004099">
    <property type="entry name" value="Pyr_nucl-diS_OxRdtase_dimer"/>
</dbReference>
<evidence type="ECO:0000256" key="4">
    <source>
        <dbReference type="ARBA" id="ARBA00022827"/>
    </source>
</evidence>
<dbReference type="Proteomes" id="UP000185860">
    <property type="component" value="Unassembled WGS sequence"/>
</dbReference>
<dbReference type="EMBL" id="MRCE01000066">
    <property type="protein sequence ID" value="OKH30366.1"/>
    <property type="molecule type" value="Genomic_DNA"/>
</dbReference>
<keyword evidence="8 13" id="KW-0676">Redox-active center</keyword>
<dbReference type="PIRSF" id="PIRSF000350">
    <property type="entry name" value="Mercury_reductase_MerA"/>
    <property type="match status" value="1"/>
</dbReference>
<dbReference type="InterPro" id="IPR006324">
    <property type="entry name" value="GSHR"/>
</dbReference>
<dbReference type="InterPro" id="IPR023753">
    <property type="entry name" value="FAD/NAD-binding_dom"/>
</dbReference>
<keyword evidence="4 11" id="KW-0274">FAD</keyword>
<keyword evidence="7" id="KW-1015">Disulfide bond</keyword>
<dbReference type="InterPro" id="IPR012999">
    <property type="entry name" value="Pyr_OxRdtase_I_AS"/>
</dbReference>
<dbReference type="GO" id="GO:0050661">
    <property type="term" value="F:NADP binding"/>
    <property type="evidence" value="ECO:0007669"/>
    <property type="project" value="InterPro"/>
</dbReference>
<evidence type="ECO:0000313" key="17">
    <source>
        <dbReference type="EMBL" id="OKH30366.1"/>
    </source>
</evidence>
<dbReference type="OrthoDB" id="9807946at2"/>
<dbReference type="InterPro" id="IPR046952">
    <property type="entry name" value="GSHR/TRXR-like"/>
</dbReference>
<accession>A0A1U7I2X7</accession>
<evidence type="ECO:0000256" key="13">
    <source>
        <dbReference type="RuleBase" id="RU003691"/>
    </source>
</evidence>
<sequence>MSYDYDLFVIGAGSGGLAASKRAASYGAKVAIAERDLVGGTCVIRGCVPKKLMVYASKFAHYYEDAVGYGWSEVQPSFDWQKLVTSVDNEVKRLSKLHISFLEKAGVELISGDATLLDSHTIEVDGRKVTADKILIAVGGEAIRPDIPGSEYAITSREIFLLPEQPKRFAAIGAGYIAVEFSGIMNALGSEVTQFIRGDRFLRGFDEDIRSGVQDAMIQHGINIVPNSYVSKIEKVSDGLELTYLNKENNTEAKITVDAVLIAIGRAPNLANLGLENTKVEIVQCDDPDLPNLHGYTVNCAIGVDEYSRTTEPNIFAVGDCTNRINLTPVAINEGRAFADTEFGNNPRIFSHETVASAVFSQPEAATVGLNELEAQEKYGEAIKVYRSRFRPMYHSFTGKDEKVMVKLVVDSNTDKILGAHMIGENAAEIIQGIAIAVKMGATKKDFDATVGIHPSTAEEFVTLR</sequence>
<evidence type="ECO:0000256" key="12">
    <source>
        <dbReference type="PIRSR" id="PIRSR000350-4"/>
    </source>
</evidence>